<dbReference type="SMART" id="SM00181">
    <property type="entry name" value="EGF"/>
    <property type="match status" value="10"/>
</dbReference>
<feature type="domain" description="EGF-like" evidence="6">
    <location>
        <begin position="1946"/>
        <end position="1987"/>
    </location>
</feature>
<reference evidence="7 8" key="1">
    <citation type="submission" date="2016-04" db="EMBL/GenBank/DDBJ databases">
        <title>The genome of Intoshia linei affirms orthonectids as highly simplified spiralians.</title>
        <authorList>
            <person name="Mikhailov K.V."/>
            <person name="Slusarev G.S."/>
            <person name="Nikitin M.A."/>
            <person name="Logacheva M.D."/>
            <person name="Penin A."/>
            <person name="Aleoshin V."/>
            <person name="Panchin Y.V."/>
        </authorList>
    </citation>
    <scope>NUCLEOTIDE SEQUENCE [LARGE SCALE GENOMIC DNA]</scope>
    <source>
        <strain evidence="7">Intl2013</strain>
        <tissue evidence="7">Whole animal</tissue>
    </source>
</reference>
<dbReference type="PROSITE" id="PS00022">
    <property type="entry name" value="EGF_1"/>
    <property type="match status" value="6"/>
</dbReference>
<dbReference type="Gene3D" id="2.10.25.10">
    <property type="entry name" value="Laminin"/>
    <property type="match status" value="4"/>
</dbReference>
<evidence type="ECO:0000313" key="8">
    <source>
        <dbReference type="Proteomes" id="UP000078046"/>
    </source>
</evidence>
<dbReference type="PANTHER" id="PTHR24039">
    <property type="entry name" value="FIBRILLIN-RELATED"/>
    <property type="match status" value="1"/>
</dbReference>
<feature type="transmembrane region" description="Helical" evidence="5">
    <location>
        <begin position="2798"/>
        <end position="2821"/>
    </location>
</feature>
<evidence type="ECO:0000256" key="2">
    <source>
        <dbReference type="ARBA" id="ARBA00022729"/>
    </source>
</evidence>
<keyword evidence="3" id="KW-0677">Repeat</keyword>
<dbReference type="PROSITE" id="PS01186">
    <property type="entry name" value="EGF_2"/>
    <property type="match status" value="3"/>
</dbReference>
<accession>A0A177B9D0</accession>
<protein>
    <recommendedName>
        <fullName evidence="6">EGF-like domain-containing protein</fullName>
    </recommendedName>
</protein>
<dbReference type="Pfam" id="PF00008">
    <property type="entry name" value="EGF"/>
    <property type="match status" value="1"/>
</dbReference>
<feature type="non-terminal residue" evidence="7">
    <location>
        <position position="1"/>
    </location>
</feature>
<evidence type="ECO:0000313" key="7">
    <source>
        <dbReference type="EMBL" id="OAF70845.1"/>
    </source>
</evidence>
<evidence type="ECO:0000256" key="1">
    <source>
        <dbReference type="ARBA" id="ARBA00022536"/>
    </source>
</evidence>
<feature type="domain" description="EGF-like" evidence="6">
    <location>
        <begin position="875"/>
        <end position="913"/>
    </location>
</feature>
<dbReference type="OrthoDB" id="283575at2759"/>
<keyword evidence="5" id="KW-0472">Membrane</keyword>
<keyword evidence="2" id="KW-0732">Signal</keyword>
<evidence type="ECO:0000256" key="5">
    <source>
        <dbReference type="SAM" id="Phobius"/>
    </source>
</evidence>
<keyword evidence="5" id="KW-1133">Transmembrane helix</keyword>
<evidence type="ECO:0000256" key="4">
    <source>
        <dbReference type="PROSITE-ProRule" id="PRU00076"/>
    </source>
</evidence>
<evidence type="ECO:0000256" key="3">
    <source>
        <dbReference type="ARBA" id="ARBA00022737"/>
    </source>
</evidence>
<organism evidence="7 8">
    <name type="scientific">Intoshia linei</name>
    <dbReference type="NCBI Taxonomy" id="1819745"/>
    <lineage>
        <taxon>Eukaryota</taxon>
        <taxon>Metazoa</taxon>
        <taxon>Spiralia</taxon>
        <taxon>Lophotrochozoa</taxon>
        <taxon>Mesozoa</taxon>
        <taxon>Orthonectida</taxon>
        <taxon>Rhopaluridae</taxon>
        <taxon>Intoshia</taxon>
    </lineage>
</organism>
<feature type="disulfide bond" evidence="4">
    <location>
        <begin position="1385"/>
        <end position="1394"/>
    </location>
</feature>
<dbReference type="EMBL" id="LWCA01000106">
    <property type="protein sequence ID" value="OAF70845.1"/>
    <property type="molecule type" value="Genomic_DNA"/>
</dbReference>
<feature type="domain" description="EGF-like" evidence="6">
    <location>
        <begin position="496"/>
        <end position="532"/>
    </location>
</feature>
<keyword evidence="5" id="KW-0812">Transmembrane</keyword>
<keyword evidence="8" id="KW-1185">Reference proteome</keyword>
<dbReference type="PROSITE" id="PS50026">
    <property type="entry name" value="EGF_3"/>
    <property type="match status" value="6"/>
</dbReference>
<feature type="disulfide bond" evidence="4">
    <location>
        <begin position="522"/>
        <end position="531"/>
    </location>
</feature>
<evidence type="ECO:0000259" key="6">
    <source>
        <dbReference type="PROSITE" id="PS50026"/>
    </source>
</evidence>
<proteinExistence type="predicted"/>
<dbReference type="SUPFAM" id="SSF57196">
    <property type="entry name" value="EGF/Laminin"/>
    <property type="match status" value="4"/>
</dbReference>
<feature type="disulfide bond" evidence="4">
    <location>
        <begin position="2778"/>
        <end position="2787"/>
    </location>
</feature>
<dbReference type="InterPro" id="IPR000742">
    <property type="entry name" value="EGF"/>
</dbReference>
<dbReference type="Proteomes" id="UP000078046">
    <property type="component" value="Unassembled WGS sequence"/>
</dbReference>
<feature type="domain" description="EGF-like" evidence="6">
    <location>
        <begin position="1360"/>
        <end position="1395"/>
    </location>
</feature>
<comment type="caution">
    <text evidence="4">Lacks conserved residue(s) required for the propagation of feature annotation.</text>
</comment>
<feature type="disulfide bond" evidence="4">
    <location>
        <begin position="2295"/>
        <end position="2304"/>
    </location>
</feature>
<feature type="domain" description="EGF-like" evidence="6">
    <location>
        <begin position="2747"/>
        <end position="2788"/>
    </location>
</feature>
<comment type="caution">
    <text evidence="7">The sequence shown here is derived from an EMBL/GenBank/DDBJ whole genome shotgun (WGS) entry which is preliminary data.</text>
</comment>
<feature type="domain" description="EGF-like" evidence="6">
    <location>
        <begin position="2269"/>
        <end position="2305"/>
    </location>
</feature>
<keyword evidence="4" id="KW-1015">Disulfide bond</keyword>
<keyword evidence="1 4" id="KW-0245">EGF-like domain</keyword>
<gene>
    <name evidence="7" type="ORF">A3Q56_01427</name>
</gene>
<sequence>FASVIFNLNVMILSRSKLDACDENIKVCRNLVQYDLNLLTSIKETSTQCDLNKATKCNSEIIMECFNPFINNFMDNILVSSACSYFVEIQDCFNKVSMYNNKNDYYQIGNNLQKYCKDEPCLINPCHNNKCIVNSNKSILCQCSHCYTGVTCAIQKFDNICSIYRAYYCSLNTINEGLRELNMSLYDNEIILALIDVNFIEKYVSIPYRIKFDNMVKKMIKIFCNYIVKIDECVNQLTKGCLLKKDLLRINGYKIVHASLSLKCLNKNEIFIIIKNILPCYSNINEIIQCISYLISTDFIEFPSLSEMVNSTVEMFYCIKPYISCSSDLELFLNSTISELQEESLNSTTCADTNNCIENLKNSLNASNNLLENTSINSIFAETSQCIDDSECDYINKIEYISTFLNYAYYHDYFIEYPRKCNILNCMTEIISSINSIYRKNCDCSKKDRKKECTTLESIKRCTQKYNECDNENIENIVNFEKIFCTTYYEISYLCEGECINEPCQNEGKCIINQLSEFSCICNSNNFGKLCQYTLPSTCDIEDLNHHLKRFISMYVNSHCLNNCDYDEILAFKNLLLFYGAYSTKDSSFQHLCNFEISKLLNIIISNLTNLIGCKKMYMELCTFKEDIITCFSTINIITKLIHESQNACTPLLEMRKCFMDFTKYCESMYCKYYIQIVDKILINHGCIVPCQNSHCNALEICIDEGDKYTCEIMKCTDDEIVKCLKEIHLYVEKNCKKRFDEIDQFNCKDNENVSNCLKILNICDERNVLSINLIQKLIFTFKQTIYPCQKIKITKYCEISDELTKCIDFDLYTQIIKINTAIGISDYENYCTNYLNTLHCVRANIIENGILSRVNIVNEMIGSLSNENYCQHLNIFKCSPNPCLNSGKCIIEQDHYVCQCLSCYSDVNEKCQLINSNSTDLITHQMEEQSTEEGTDRDVNNDSDFVYKNYAEFTKQCNFEQVSICLYSTIKHFKMDTEWKIFVVSNTINYINNICNIFKEFKFCLQVFTYKCITSNDLMIIKIAEKILNFVQTECIHVAKIAKKIKLLMSCLYSHYNDEIKKDLMNYWITNMDRFLTIKLALPTLPYISQHFENLNEMFLGLIDILPTCFNEILNKEIQLVVDIIKELNPIYQIAWEAKMCIINFDNSVYDENYPNPIFLYLKKNLTPYDVYSIINKTTTCIQDYASVNAFENLENSENGEILQIKRYLLIRQKSILETFDYETLHICYRNNPCINGICIPILDNLIDSTNLTSYTCRCKISENNHDCDNLTNKCNQENVCLNTFYSIMESQPHIICKDTFYLNPEINKYENCIIKQQNYCQEIVKLDNCMKKMNCTIKDDVYCKFIIKANTLCHQYCQTDPCVNGTCIIITNNYFDQNFKCNCKHGYMGEKCDKQVSCDLKQIITDITTYSNLILNNICNVDIIEFYCSNSTFQTIENSINQEKLLCSKDIQKYINITMKHIKIDCSYIPYLYNMDNSVWCMNNEGNTNIQDCFNYNDIFLKLKNPEVTCSVVLKKRKCLFDAIVDCSDPFCIKTMFIFDNIMWEITKCEIPCRINYCETKICLDVGDSYKCQDCNKELIAEKIITYNNMKYQTLCINYSINSTNFKNYCFVETDGINNFISLEKEIDNLKKDCNIKYNALINVVFKKFDCNLLMESIGFEFEQSIDYCYKMINAYECIDIKSVLIKYNSNIQSTDFCNKTLNNRKCLMDSIKLCTKDCTHFQQIIDNIVYKIDNCYLPCQNNDCGDNLCIDNGNDYECIKYNDMCNNENIGNCLNTAFYNINKGTCKHSTLKRKYRESYFNIKQNVQLSLKLEYSENLFNNSCLSETDKVNTCLNVLQMCKKRSYFILKSFRQFITLTCNPDIMVPNSFSVFCSGRDGFTKCFNTIQFATGYSGSIEEYCQFSMLYIRCHEKYEIDNFFRNPMVQKQLNLARVDLALLYGCIDYNPCYYNPCYNGGQCEYTIDKYKNYNFYCKCPKCYYGFYCEILINNSNLIENKLYHNFSKQCNMVQFFICLKKHLNHYIVDFSKLELDFNSNYIFDLICEMSNILKSCQNYFIYNCKTTSILMINDIITHLTHYIQNICNKSNNQIFINIIYCINSDEETYSSLIDTINMNCLKPNLLDLLKIKLGLPTIPYLYNNYKLLYDIHSCVVKYISKCIINSIPGIIEFTSLILSEFEPSKQKCLTGKKCIYDFDNIVYISQYMPIANFLNNTISLEEMYEYFENTDNCIYNSILIDVSCNVAESNELKAFLQARKWAIFKQFDEKNVHICFKKNPCLHGTCIRMGDNYNCDCDLGYSGLKCSVFQGCQKNEYKHCIINIQSMLSIVPFTICSEQYSDDKLDLFDNCIVRNLPDYCSVSQELMNCLGKSYVKELCNTNKTDIICDLFIKANTLCHQHCLQLPCQEGQCINERIDIFEYKFRCICRNKECQTKSSSIKPTIGPIISTTIQPVKKCEIDQVLITINEVYSNYINIKCKSKPEFHQFCTDYEFQQKLDEINSYIQICPSDIIKILENIKERLHLLKFNCSNIFVSTNHDEIEICNRKMLVYKCFNVYEILSIANKDVKIVDLTQYEGRFNEYSKCYNDQLKNECDSNCNEKLNEVVIEIVYDFCENYCIFNCENVCNIDEKCINYKCIKVITFQITLKMEYKQEYSDIENLKTRILIGSIEKSLSLIHKRKIKVTHLRMGSIIVEYFVIYDKSIELESIINTFNVIKSYADKYSSITLKNNSIDILKDVRFKSGQNWYQDLCSIFEATQACKNNSTCEIGLNDRPICMCTNGYQGKYCQDFQTISRLEMIILICTAIVFIIIVVIVIIVMFIKNKRRREESTYTVNA</sequence>
<feature type="disulfide bond" evidence="4">
    <location>
        <begin position="1977"/>
        <end position="1986"/>
    </location>
</feature>
<name>A0A177B9D0_9BILA</name>